<dbReference type="Proteomes" id="UP001165498">
    <property type="component" value="Unassembled WGS sequence"/>
</dbReference>
<evidence type="ECO:0000313" key="3">
    <source>
        <dbReference type="Proteomes" id="UP001165498"/>
    </source>
</evidence>
<dbReference type="SUPFAM" id="SSF53335">
    <property type="entry name" value="S-adenosyl-L-methionine-dependent methyltransferases"/>
    <property type="match status" value="1"/>
</dbReference>
<sequence>MALAHAGRARPTERPLNHSRFGPGPCGYLRRRLRNACAERLARSNAAVAAPQIACFPRDYIGRLIVANGFYDDLALHCLFTRTFAGRLETFRDGTALDVGANIGNHSLWFARFFRRVIAFEPNPVCVRLFEASVLMNQLHHVTLVAQGLSDHAGPALLHSNLQGNLGGSSLSAAGRAGATQSFPIRLSRGDDALAPITDVPPVRLVKLDVEGHEHAALRGLQQTLRRDQPLVLFESMQASGPDGSAAILDTLRQLGYRHTYVMQSDTAPRSNALFRLLRRLTRGYQLTVLEVDQPDDRFHSHIIAAADAL</sequence>
<dbReference type="NCBIfam" id="TIGR01444">
    <property type="entry name" value="fkbM_fam"/>
    <property type="match status" value="1"/>
</dbReference>
<dbReference type="EMBL" id="JANFQO010000010">
    <property type="protein sequence ID" value="MCQ4165473.1"/>
    <property type="molecule type" value="Genomic_DNA"/>
</dbReference>
<protein>
    <submittedName>
        <fullName evidence="2">FkbM family methyltransferase</fullName>
    </submittedName>
</protein>
<dbReference type="GO" id="GO:0008168">
    <property type="term" value="F:methyltransferase activity"/>
    <property type="evidence" value="ECO:0007669"/>
    <property type="project" value="UniProtKB-KW"/>
</dbReference>
<proteinExistence type="predicted"/>
<evidence type="ECO:0000259" key="1">
    <source>
        <dbReference type="Pfam" id="PF05050"/>
    </source>
</evidence>
<keyword evidence="2" id="KW-0489">Methyltransferase</keyword>
<organism evidence="2 3">
    <name type="scientific">Tahibacter harae</name>
    <dbReference type="NCBI Taxonomy" id="2963937"/>
    <lineage>
        <taxon>Bacteria</taxon>
        <taxon>Pseudomonadati</taxon>
        <taxon>Pseudomonadota</taxon>
        <taxon>Gammaproteobacteria</taxon>
        <taxon>Lysobacterales</taxon>
        <taxon>Rhodanobacteraceae</taxon>
        <taxon>Tahibacter</taxon>
    </lineage>
</organism>
<dbReference type="InterPro" id="IPR052514">
    <property type="entry name" value="SAM-dependent_MTase"/>
</dbReference>
<accession>A0ABT1QT56</accession>
<dbReference type="PANTHER" id="PTHR34203">
    <property type="entry name" value="METHYLTRANSFERASE, FKBM FAMILY PROTEIN"/>
    <property type="match status" value="1"/>
</dbReference>
<dbReference type="Gene3D" id="3.40.50.150">
    <property type="entry name" value="Vaccinia Virus protein VP39"/>
    <property type="match status" value="1"/>
</dbReference>
<comment type="caution">
    <text evidence="2">The sequence shown here is derived from an EMBL/GenBank/DDBJ whole genome shotgun (WGS) entry which is preliminary data.</text>
</comment>
<dbReference type="PANTHER" id="PTHR34203:SF15">
    <property type="entry name" value="SLL1173 PROTEIN"/>
    <property type="match status" value="1"/>
</dbReference>
<reference evidence="2" key="1">
    <citation type="submission" date="2022-07" db="EMBL/GenBank/DDBJ databases">
        <title>Tahibacter sp., a new gammaproteobacterium isolated from the silt sample collected at pig farm.</title>
        <authorList>
            <person name="Chen H."/>
        </authorList>
    </citation>
    <scope>NUCLEOTIDE SEQUENCE</scope>
    <source>
        <strain evidence="2">P2K</strain>
    </source>
</reference>
<dbReference type="RefSeq" id="WP_255914663.1">
    <property type="nucleotide sequence ID" value="NZ_JANFQO010000010.1"/>
</dbReference>
<evidence type="ECO:0000313" key="2">
    <source>
        <dbReference type="EMBL" id="MCQ4165473.1"/>
    </source>
</evidence>
<keyword evidence="2" id="KW-0808">Transferase</keyword>
<dbReference type="Pfam" id="PF05050">
    <property type="entry name" value="Methyltransf_21"/>
    <property type="match status" value="1"/>
</dbReference>
<keyword evidence="3" id="KW-1185">Reference proteome</keyword>
<gene>
    <name evidence="2" type="ORF">NM961_12205</name>
</gene>
<dbReference type="InterPro" id="IPR029063">
    <property type="entry name" value="SAM-dependent_MTases_sf"/>
</dbReference>
<name>A0ABT1QT56_9GAMM</name>
<dbReference type="InterPro" id="IPR006342">
    <property type="entry name" value="FkbM_mtfrase"/>
</dbReference>
<feature type="domain" description="Methyltransferase FkbM" evidence="1">
    <location>
        <begin position="98"/>
        <end position="258"/>
    </location>
</feature>
<dbReference type="GO" id="GO:0032259">
    <property type="term" value="P:methylation"/>
    <property type="evidence" value="ECO:0007669"/>
    <property type="project" value="UniProtKB-KW"/>
</dbReference>